<dbReference type="EMBL" id="CP029206">
    <property type="protein sequence ID" value="AWI50658.1"/>
    <property type="molecule type" value="Genomic_DNA"/>
</dbReference>
<accession>A0A2U8FI64</accession>
<sequence>MTLNLTNEERIFIYDWFRNLLGQELSDKQLQDLQAGKFEPFLSFMTELGFANYTAKFRQELTACMLYQHPRLELAADYAQLFLLDGQNSALPYASAYLEGDFLDQHLAEMDGYLQQFKLGINKVKNEPADHLCVYLEVLIKLIETNSLSQSIFIKENLLSWLPSLHEKTNKVKTQRQLYQTLLEWLVAFLKTEIR</sequence>
<dbReference type="Proteomes" id="UP000244920">
    <property type="component" value="Chromosome"/>
</dbReference>
<dbReference type="Gene3D" id="1.20.120.1820">
    <property type="match status" value="1"/>
</dbReference>
<name>A0A2U8FI64_9PAST</name>
<dbReference type="KEGG" id="apor:DDU33_03745"/>
<dbReference type="NCBIfam" id="NF003442">
    <property type="entry name" value="PRK04976.1"/>
    <property type="match status" value="1"/>
</dbReference>
<evidence type="ECO:0000313" key="2">
    <source>
        <dbReference type="EMBL" id="AWI50658.1"/>
    </source>
</evidence>
<dbReference type="GO" id="GO:0051259">
    <property type="term" value="P:protein complex oligomerization"/>
    <property type="evidence" value="ECO:0007669"/>
    <property type="project" value="InterPro"/>
</dbReference>
<evidence type="ECO:0000256" key="1">
    <source>
        <dbReference type="ARBA" id="ARBA00023186"/>
    </source>
</evidence>
<proteinExistence type="predicted"/>
<dbReference type="PANTHER" id="PTHR34227">
    <property type="entry name" value="CHAPERONE PROTEIN YCDY"/>
    <property type="match status" value="1"/>
</dbReference>
<dbReference type="SUPFAM" id="SSF89155">
    <property type="entry name" value="TorD-like"/>
    <property type="match status" value="1"/>
</dbReference>
<organism evidence="2 3">
    <name type="scientific">Actinobacillus porcitonsillarum</name>
    <dbReference type="NCBI Taxonomy" id="189834"/>
    <lineage>
        <taxon>Bacteria</taxon>
        <taxon>Pseudomonadati</taxon>
        <taxon>Pseudomonadota</taxon>
        <taxon>Gammaproteobacteria</taxon>
        <taxon>Pasteurellales</taxon>
        <taxon>Pasteurellaceae</taxon>
        <taxon>Actinobacillus</taxon>
    </lineage>
</organism>
<evidence type="ECO:0000313" key="3">
    <source>
        <dbReference type="Proteomes" id="UP000244920"/>
    </source>
</evidence>
<keyword evidence="3" id="KW-1185">Reference proteome</keyword>
<dbReference type="InterPro" id="IPR050289">
    <property type="entry name" value="TorD/DmsD_chaperones"/>
</dbReference>
<gene>
    <name evidence="2" type="ORF">DDU33_03745</name>
</gene>
<reference evidence="3" key="1">
    <citation type="submission" date="2018-05" db="EMBL/GenBank/DDBJ databases">
        <title>Complete genome sequence of Actinobacillus porcitonsillarum reference strain 9953L55 (CCUG 46996).</title>
        <authorList>
            <person name="Dona V."/>
            <person name="Perreten V."/>
        </authorList>
    </citation>
    <scope>NUCLEOTIDE SEQUENCE [LARGE SCALE GENOMIC DNA]</scope>
    <source>
        <strain evidence="3">9953L55</strain>
    </source>
</reference>
<keyword evidence="1" id="KW-0143">Chaperone</keyword>
<dbReference type="RefSeq" id="WP_108923244.1">
    <property type="nucleotide sequence ID" value="NZ_CP029206.1"/>
</dbReference>
<dbReference type="InterPro" id="IPR036411">
    <property type="entry name" value="TorD-like_sf"/>
</dbReference>
<protein>
    <submittedName>
        <fullName evidence="2">Molecular chaperone TorD</fullName>
    </submittedName>
</protein>
<dbReference type="InterPro" id="IPR036386">
    <property type="entry name" value="HscB_C_sf"/>
</dbReference>
<dbReference type="InterPro" id="IPR020945">
    <property type="entry name" value="DMSO/NO3_reduct_chaperone"/>
</dbReference>
<dbReference type="PANTHER" id="PTHR34227:SF11">
    <property type="entry name" value="CHAPERONE PROTEIN TORD"/>
    <property type="match status" value="1"/>
</dbReference>
<dbReference type="AlphaFoldDB" id="A0A2U8FI64"/>
<dbReference type="Gene3D" id="1.20.1280.20">
    <property type="entry name" value="HscB, C-terminal domain"/>
    <property type="match status" value="1"/>
</dbReference>
<dbReference type="Pfam" id="PF02613">
    <property type="entry name" value="Nitrate_red_del"/>
    <property type="match status" value="1"/>
</dbReference>